<keyword evidence="2" id="KW-0812">Transmembrane</keyword>
<dbReference type="AlphaFoldDB" id="A0A345NP05"/>
<dbReference type="OrthoDB" id="3348156at2"/>
<dbReference type="EMBL" id="CP031229">
    <property type="protein sequence ID" value="AXH96763.1"/>
    <property type="molecule type" value="Genomic_DNA"/>
</dbReference>
<dbReference type="KEGG" id="orn:DV701_12100"/>
<evidence type="ECO:0000256" key="2">
    <source>
        <dbReference type="SAM" id="Phobius"/>
    </source>
</evidence>
<feature type="region of interest" description="Disordered" evidence="1">
    <location>
        <begin position="1"/>
        <end position="24"/>
    </location>
</feature>
<sequence>MAGHRGRVAGHRGRTPRARPAEPDLPLVPMRVTRERTRRDVPYRVPSWTDPVVARATAVVGGPLGRYAVVGARGLSGVAAALTVLGTVMLALGVWQKGHCLTKGWSTPDQFWRACYSDLPVVHVSSPLAARHLPWSGEIPSDQAPLSGLVMWVLARVSPSAGEGLAAQDWVFGLWAVACVLLLAAATLAAVAMLPRRPWHAAHLAVSPVLVTLALVSTDLLGVALTLLGLWAWRRGHGWAGGALLGLALLVRPFPLVWIAAIVLLARRRAALEVRPQRDGTPGATRDTAARTELLRAGQVVVGAVLAALALVVPLQLLEPRSLTGAVQWWGQEAGYGALQMVPRLFGTPLLPVTTTVIAVAGWLVALGVGVWLVGRPGRRPGVVQLAAAMTAVVALTAPSLSVQSGLWVLPLLALSSRAWWEHLLWASVETVHFLATWLHIAFASDPGRGLPPETYGMLVVLRAAAWAWVLWRVAEEPGGAPDRQALTPATDEPARSPSTA</sequence>
<accession>A0A345NP05</accession>
<feature type="transmembrane region" description="Helical" evidence="2">
    <location>
        <begin position="239"/>
        <end position="266"/>
    </location>
</feature>
<proteinExistence type="predicted"/>
<name>A0A345NP05_9MICO</name>
<feature type="transmembrane region" description="Helical" evidence="2">
    <location>
        <begin position="350"/>
        <end position="374"/>
    </location>
</feature>
<feature type="transmembrane region" description="Helical" evidence="2">
    <location>
        <begin position="300"/>
        <end position="318"/>
    </location>
</feature>
<feature type="region of interest" description="Disordered" evidence="1">
    <location>
        <begin position="479"/>
        <end position="501"/>
    </location>
</feature>
<protein>
    <submittedName>
        <fullName evidence="3">DUF2029 domain-containing protein</fullName>
    </submittedName>
</protein>
<feature type="transmembrane region" description="Helical" evidence="2">
    <location>
        <begin position="206"/>
        <end position="233"/>
    </location>
</feature>
<evidence type="ECO:0000256" key="1">
    <source>
        <dbReference type="SAM" id="MobiDB-lite"/>
    </source>
</evidence>
<feature type="transmembrane region" description="Helical" evidence="2">
    <location>
        <begin position="386"/>
        <end position="411"/>
    </location>
</feature>
<organism evidence="3 4">
    <name type="scientific">Ornithinimicrobium avium</name>
    <dbReference type="NCBI Taxonomy" id="2283195"/>
    <lineage>
        <taxon>Bacteria</taxon>
        <taxon>Bacillati</taxon>
        <taxon>Actinomycetota</taxon>
        <taxon>Actinomycetes</taxon>
        <taxon>Micrococcales</taxon>
        <taxon>Ornithinimicrobiaceae</taxon>
        <taxon>Ornithinimicrobium</taxon>
    </lineage>
</organism>
<keyword evidence="4" id="KW-1185">Reference proteome</keyword>
<feature type="transmembrane region" description="Helical" evidence="2">
    <location>
        <begin position="74"/>
        <end position="95"/>
    </location>
</feature>
<dbReference type="Proteomes" id="UP000253790">
    <property type="component" value="Chromosome"/>
</dbReference>
<keyword evidence="2" id="KW-1133">Transmembrane helix</keyword>
<feature type="transmembrane region" description="Helical" evidence="2">
    <location>
        <begin position="172"/>
        <end position="194"/>
    </location>
</feature>
<keyword evidence="2" id="KW-0472">Membrane</keyword>
<reference evidence="3 4" key="1">
    <citation type="submission" date="2018-07" db="EMBL/GenBank/DDBJ databases">
        <title>Complete genome sequencing of Ornithinimicrobium sp. AMA3305.</title>
        <authorList>
            <person name="Bae J.-W."/>
        </authorList>
    </citation>
    <scope>NUCLEOTIDE SEQUENCE [LARGE SCALE GENOMIC DNA]</scope>
    <source>
        <strain evidence="3 4">AMA3305</strain>
    </source>
</reference>
<evidence type="ECO:0000313" key="3">
    <source>
        <dbReference type="EMBL" id="AXH96763.1"/>
    </source>
</evidence>
<evidence type="ECO:0000313" key="4">
    <source>
        <dbReference type="Proteomes" id="UP000253790"/>
    </source>
</evidence>
<feature type="compositionally biased region" description="Basic residues" evidence="1">
    <location>
        <begin position="1"/>
        <end position="17"/>
    </location>
</feature>
<gene>
    <name evidence="3" type="ORF">DV701_12100</name>
</gene>